<dbReference type="GO" id="GO:0030001">
    <property type="term" value="P:metal ion transport"/>
    <property type="evidence" value="ECO:0007669"/>
    <property type="project" value="InterPro"/>
</dbReference>
<dbReference type="Pfam" id="PF01297">
    <property type="entry name" value="ZnuA"/>
    <property type="match status" value="1"/>
</dbReference>
<evidence type="ECO:0000256" key="2">
    <source>
        <dbReference type="ARBA" id="ARBA00022448"/>
    </source>
</evidence>
<reference evidence="6 7" key="1">
    <citation type="submission" date="2015-06" db="EMBL/GenBank/DDBJ databases">
        <title>Investigation of pathophysiology for high-risk pregnancy and development of treatment modality based on it.</title>
        <authorList>
            <person name="Kim B.-C."/>
            <person name="Lim S."/>
        </authorList>
    </citation>
    <scope>NUCLEOTIDE SEQUENCE [LARGE SCALE GENOMIC DNA]</scope>
    <source>
        <strain evidence="6 7">AD1-86</strain>
    </source>
</reference>
<dbReference type="EMBL" id="CP012117">
    <property type="protein sequence ID" value="ANP27559.1"/>
    <property type="molecule type" value="Genomic_DNA"/>
</dbReference>
<organism evidence="6 7">
    <name type="scientific">Dermabacter vaginalis</name>
    <dbReference type="NCBI Taxonomy" id="1630135"/>
    <lineage>
        <taxon>Bacteria</taxon>
        <taxon>Bacillati</taxon>
        <taxon>Actinomycetota</taxon>
        <taxon>Actinomycetes</taxon>
        <taxon>Micrococcales</taxon>
        <taxon>Dermabacteraceae</taxon>
        <taxon>Dermabacter</taxon>
    </lineage>
</organism>
<dbReference type="GO" id="GO:0046872">
    <property type="term" value="F:metal ion binding"/>
    <property type="evidence" value="ECO:0007669"/>
    <property type="project" value="InterPro"/>
</dbReference>
<dbReference type="PROSITE" id="PS51257">
    <property type="entry name" value="PROKAR_LIPOPROTEIN"/>
    <property type="match status" value="1"/>
</dbReference>
<dbReference type="InterPro" id="IPR050492">
    <property type="entry name" value="Bact_metal-bind_prot9"/>
</dbReference>
<comment type="similarity">
    <text evidence="1">Belongs to the bacterial solute-binding protein 9 family.</text>
</comment>
<dbReference type="KEGG" id="dva:DAD186_10090"/>
<gene>
    <name evidence="6" type="ORF">DAD186_10090</name>
</gene>
<evidence type="ECO:0000313" key="6">
    <source>
        <dbReference type="EMBL" id="ANP27559.1"/>
    </source>
</evidence>
<evidence type="ECO:0008006" key="8">
    <source>
        <dbReference type="Google" id="ProtNLM"/>
    </source>
</evidence>
<feature type="region of interest" description="Disordered" evidence="5">
    <location>
        <begin position="141"/>
        <end position="213"/>
    </location>
</feature>
<evidence type="ECO:0000256" key="4">
    <source>
        <dbReference type="SAM" id="Coils"/>
    </source>
</evidence>
<dbReference type="RefSeq" id="WP_065247742.1">
    <property type="nucleotide sequence ID" value="NZ_CP012117.1"/>
</dbReference>
<dbReference type="Gene3D" id="3.40.50.1980">
    <property type="entry name" value="Nitrogenase molybdenum iron protein domain"/>
    <property type="match status" value="3"/>
</dbReference>
<dbReference type="STRING" id="1630135.DAD186_10090"/>
<protein>
    <recommendedName>
        <fullName evidence="8">Zinc ABC transporter substrate-binding protein</fullName>
    </recommendedName>
</protein>
<feature type="coiled-coil region" evidence="4">
    <location>
        <begin position="238"/>
        <end position="265"/>
    </location>
</feature>
<evidence type="ECO:0000256" key="5">
    <source>
        <dbReference type="SAM" id="MobiDB-lite"/>
    </source>
</evidence>
<evidence type="ECO:0000313" key="7">
    <source>
        <dbReference type="Proteomes" id="UP000092596"/>
    </source>
</evidence>
<evidence type="ECO:0000256" key="1">
    <source>
        <dbReference type="ARBA" id="ARBA00011028"/>
    </source>
</evidence>
<name>A0A1B0ZHU7_9MICO</name>
<dbReference type="SUPFAM" id="SSF53807">
    <property type="entry name" value="Helical backbone' metal receptor"/>
    <property type="match status" value="1"/>
</dbReference>
<dbReference type="AlphaFoldDB" id="A0A1B0ZHU7"/>
<proteinExistence type="inferred from homology"/>
<dbReference type="Proteomes" id="UP000092596">
    <property type="component" value="Chromosome"/>
</dbReference>
<dbReference type="PATRIC" id="fig|1630135.4.peg.1009"/>
<sequence>MSTSRSSRGFSTPVSRRAFALGGGLSFAALLAGCGGTSGGGKGSDGTSGSGDVSVMITCYPTQYLAEKVGGKHVSIINPVKPGIDPHGLELSVQQVAQMADADLVVQIEHYQNAVDDAIKAHKPKKLLNLNEFVDILPANGDEHEHEHGHAHEHEHGHDHDHDHDHDEHEHGASDAGGDEHAHEHGEDHAHEHDDHGHEGHDHDHGGIDPHFWQDPHRMIKAAKALADVLSDIDADHAEDYAKNYEALEKELTDLDEELHKKYESVKREKAFITSHTAFAYLADTYDLHQIGIAGIDPENEPSTERLLELADLVKKEKLTTVFFETSATPAVAEALASRTGAKAEELDNLETQLDAKKDYAQVMRENADKLVASWQ</sequence>
<dbReference type="InterPro" id="IPR006127">
    <property type="entry name" value="ZnuA-like"/>
</dbReference>
<dbReference type="PANTHER" id="PTHR42953">
    <property type="entry name" value="HIGH-AFFINITY ZINC UPTAKE SYSTEM PROTEIN ZNUA-RELATED"/>
    <property type="match status" value="1"/>
</dbReference>
<evidence type="ECO:0000256" key="3">
    <source>
        <dbReference type="ARBA" id="ARBA00022729"/>
    </source>
</evidence>
<dbReference type="PANTHER" id="PTHR42953:SF3">
    <property type="entry name" value="HIGH-AFFINITY ZINC UPTAKE SYSTEM PROTEIN ZNUA"/>
    <property type="match status" value="1"/>
</dbReference>
<keyword evidence="4" id="KW-0175">Coiled coil</keyword>
<accession>A0A1B0ZHU7</accession>
<keyword evidence="3" id="KW-0732">Signal</keyword>
<keyword evidence="2" id="KW-0813">Transport</keyword>